<feature type="domain" description="FecR protein" evidence="2">
    <location>
        <begin position="144"/>
        <end position="235"/>
    </location>
</feature>
<accession>A0AAW9U2J3</accession>
<evidence type="ECO:0000259" key="3">
    <source>
        <dbReference type="Pfam" id="PF16220"/>
    </source>
</evidence>
<dbReference type="AlphaFoldDB" id="A0AAW9U2J3"/>
<dbReference type="RefSeq" id="WP_010969652.1">
    <property type="nucleotide sequence ID" value="NZ_BJNJ01000034.1"/>
</dbReference>
<keyword evidence="1" id="KW-1133">Transmembrane helix</keyword>
<comment type="caution">
    <text evidence="4">The sequence shown here is derived from an EMBL/GenBank/DDBJ whole genome shotgun (WGS) entry which is preliminary data.</text>
</comment>
<dbReference type="InterPro" id="IPR006860">
    <property type="entry name" value="FecR"/>
</dbReference>
<evidence type="ECO:0000313" key="4">
    <source>
        <dbReference type="EMBL" id="MQW37439.1"/>
    </source>
</evidence>
<keyword evidence="1" id="KW-0812">Transmembrane</keyword>
<dbReference type="EMBL" id="WISR01000260">
    <property type="protein sequence ID" value="MQW37439.1"/>
    <property type="molecule type" value="Genomic_DNA"/>
</dbReference>
<dbReference type="GO" id="GO:0016989">
    <property type="term" value="F:sigma factor antagonist activity"/>
    <property type="evidence" value="ECO:0007669"/>
    <property type="project" value="TreeGrafter"/>
</dbReference>
<dbReference type="Proteomes" id="UP000429484">
    <property type="component" value="Unassembled WGS sequence"/>
</dbReference>
<evidence type="ECO:0000259" key="2">
    <source>
        <dbReference type="Pfam" id="PF04773"/>
    </source>
</evidence>
<gene>
    <name evidence="4" type="ORF">GHK53_32995</name>
</gene>
<dbReference type="Pfam" id="PF16220">
    <property type="entry name" value="DUF4880"/>
    <property type="match status" value="1"/>
</dbReference>
<feature type="transmembrane region" description="Helical" evidence="1">
    <location>
        <begin position="118"/>
        <end position="141"/>
    </location>
</feature>
<name>A0AAW9U2J3_RHIML</name>
<dbReference type="Gene3D" id="2.60.120.1440">
    <property type="match status" value="1"/>
</dbReference>
<feature type="domain" description="FecR N-terminal" evidence="3">
    <location>
        <begin position="46"/>
        <end position="88"/>
    </location>
</feature>
<dbReference type="PANTHER" id="PTHR30273">
    <property type="entry name" value="PERIPLASMIC SIGNAL SENSOR AND SIGMA FACTOR ACTIVATOR FECR-RELATED"/>
    <property type="match status" value="1"/>
</dbReference>
<organism evidence="4 5">
    <name type="scientific">Rhizobium meliloti</name>
    <name type="common">Ensifer meliloti</name>
    <name type="synonym">Sinorhizobium meliloti</name>
    <dbReference type="NCBI Taxonomy" id="382"/>
    <lineage>
        <taxon>Bacteria</taxon>
        <taxon>Pseudomonadati</taxon>
        <taxon>Pseudomonadota</taxon>
        <taxon>Alphaproteobacteria</taxon>
        <taxon>Hyphomicrobiales</taxon>
        <taxon>Rhizobiaceae</taxon>
        <taxon>Sinorhizobium/Ensifer group</taxon>
        <taxon>Sinorhizobium</taxon>
    </lineage>
</organism>
<dbReference type="Pfam" id="PF04773">
    <property type="entry name" value="FecR"/>
    <property type="match status" value="1"/>
</dbReference>
<proteinExistence type="predicted"/>
<dbReference type="InterPro" id="IPR032623">
    <property type="entry name" value="FecR_N"/>
</dbReference>
<keyword evidence="1" id="KW-0472">Membrane</keyword>
<dbReference type="PIRSF" id="PIRSF018266">
    <property type="entry name" value="FecR"/>
    <property type="match status" value="1"/>
</dbReference>
<evidence type="ECO:0000313" key="5">
    <source>
        <dbReference type="Proteomes" id="UP000429484"/>
    </source>
</evidence>
<evidence type="ECO:0000256" key="1">
    <source>
        <dbReference type="SAM" id="Phobius"/>
    </source>
</evidence>
<reference evidence="4 5" key="1">
    <citation type="journal article" date="2013" name="Genome Biol.">
        <title>Comparative genomics of the core and accessory genomes of 48 Sinorhizobium strains comprising five genospecies.</title>
        <authorList>
            <person name="Sugawara M."/>
            <person name="Epstein B."/>
            <person name="Badgley B.D."/>
            <person name="Unno T."/>
            <person name="Xu L."/>
            <person name="Reese J."/>
            <person name="Gyaneshwar P."/>
            <person name="Denny R."/>
            <person name="Mudge J."/>
            <person name="Bharti A.K."/>
            <person name="Farmer A.D."/>
            <person name="May G.D."/>
            <person name="Woodward J.E."/>
            <person name="Medigue C."/>
            <person name="Vallenet D."/>
            <person name="Lajus A."/>
            <person name="Rouy Z."/>
            <person name="Martinez-Vaz B."/>
            <person name="Tiffin P."/>
            <person name="Young N.D."/>
            <person name="Sadowsky M.J."/>
        </authorList>
    </citation>
    <scope>NUCLEOTIDE SEQUENCE [LARGE SCALE GENOMIC DNA]</scope>
    <source>
        <strain evidence="4 5">N6B1</strain>
    </source>
</reference>
<dbReference type="InterPro" id="IPR012373">
    <property type="entry name" value="Ferrdict_sens_TM"/>
</dbReference>
<sequence>MTNERSVHLKKADLSPVYLQSERDADYAQLDDGTMTPDDNAAELSKEATDWLIRIREAPDDPEMRLHFERWVTTSRDHRREWEKTCRLWLSVGALPAARDKPSAHNFKPGRRGGRASLAIAACAMAICLLVAWVPGLLIVLQSDYHTGTAETRSLELEDGSTVTLAPGSAIAMDFGQSRRSLRLLQGEAYFDVAHDPARPFVVDAGGLEIEVLGTAFDVMVDSESTRVSLERGLVTASPSGKEASAERRLTPGKALVFDRDAQDMTTSDIDAASIGAWRQGRLHVVNATISSVVERIQRYHPAWISLPDPVLGSQRVTGIYDLTAPDEALGALVDPYGGKVRRISSFARVISRF</sequence>
<protein>
    <submittedName>
        <fullName evidence="4">DUF4880 domain-containing protein</fullName>
    </submittedName>
</protein>
<dbReference type="KEGG" id="smer:DU99_11045"/>
<dbReference type="PANTHER" id="PTHR30273:SF2">
    <property type="entry name" value="PROTEIN FECR"/>
    <property type="match status" value="1"/>
</dbReference>